<dbReference type="GO" id="GO:0000976">
    <property type="term" value="F:transcription cis-regulatory region binding"/>
    <property type="evidence" value="ECO:0007669"/>
    <property type="project" value="TreeGrafter"/>
</dbReference>
<comment type="similarity">
    <text evidence="7">Belongs to the MraZ family.</text>
</comment>
<dbReference type="GO" id="GO:0003700">
    <property type="term" value="F:DNA-binding transcription factor activity"/>
    <property type="evidence" value="ECO:0007669"/>
    <property type="project" value="UniProtKB-UniRule"/>
</dbReference>
<dbReference type="InterPro" id="IPR020603">
    <property type="entry name" value="MraZ_dom"/>
</dbReference>
<dbReference type="InterPro" id="IPR037914">
    <property type="entry name" value="SpoVT-AbrB_sf"/>
</dbReference>
<keyword evidence="6 7" id="KW-0804">Transcription</keyword>
<evidence type="ECO:0000256" key="2">
    <source>
        <dbReference type="ARBA" id="ARBA00022490"/>
    </source>
</evidence>
<dbReference type="InterPro" id="IPR003444">
    <property type="entry name" value="MraZ"/>
</dbReference>
<dbReference type="SUPFAM" id="SSF89447">
    <property type="entry name" value="AbrB/MazE/MraZ-like"/>
    <property type="match status" value="1"/>
</dbReference>
<feature type="domain" description="SpoVT-AbrB" evidence="8">
    <location>
        <begin position="76"/>
        <end position="119"/>
    </location>
</feature>
<proteinExistence type="inferred from homology"/>
<keyword evidence="5 7" id="KW-0238">DNA-binding</keyword>
<evidence type="ECO:0000313" key="9">
    <source>
        <dbReference type="EMBL" id="CAA9551301.1"/>
    </source>
</evidence>
<dbReference type="GO" id="GO:0005737">
    <property type="term" value="C:cytoplasm"/>
    <property type="evidence" value="ECO:0007669"/>
    <property type="project" value="UniProtKB-UniRule"/>
</dbReference>
<evidence type="ECO:0000256" key="4">
    <source>
        <dbReference type="ARBA" id="ARBA00023015"/>
    </source>
</evidence>
<dbReference type="NCBIfam" id="TIGR00242">
    <property type="entry name" value="division/cell wall cluster transcriptional repressor MraZ"/>
    <property type="match status" value="1"/>
</dbReference>
<accession>A0A6J4UHX6</accession>
<evidence type="ECO:0000259" key="8">
    <source>
        <dbReference type="PROSITE" id="PS51740"/>
    </source>
</evidence>
<dbReference type="InterPro" id="IPR035642">
    <property type="entry name" value="MraZ_N"/>
</dbReference>
<dbReference type="CDD" id="cd16320">
    <property type="entry name" value="MraZ_N"/>
    <property type="match status" value="1"/>
</dbReference>
<dbReference type="HAMAP" id="MF_01008">
    <property type="entry name" value="MraZ"/>
    <property type="match status" value="1"/>
</dbReference>
<dbReference type="PANTHER" id="PTHR34701:SF1">
    <property type="entry name" value="TRANSCRIPTIONAL REGULATOR MRAZ"/>
    <property type="match status" value="1"/>
</dbReference>
<dbReference type="AlphaFoldDB" id="A0A6J4UHX6"/>
<name>A0A6J4UHX6_9BACT</name>
<dbReference type="InterPro" id="IPR038619">
    <property type="entry name" value="MraZ_sf"/>
</dbReference>
<dbReference type="InterPro" id="IPR007159">
    <property type="entry name" value="SpoVT-AbrB_dom"/>
</dbReference>
<dbReference type="InterPro" id="IPR035644">
    <property type="entry name" value="MraZ_C"/>
</dbReference>
<keyword evidence="9" id="KW-0131">Cell cycle</keyword>
<evidence type="ECO:0000256" key="7">
    <source>
        <dbReference type="HAMAP-Rule" id="MF_01008"/>
    </source>
</evidence>
<keyword evidence="3" id="KW-0677">Repeat</keyword>
<organism evidence="9">
    <name type="scientific">uncultured Thermomicrobiales bacterium</name>
    <dbReference type="NCBI Taxonomy" id="1645740"/>
    <lineage>
        <taxon>Bacteria</taxon>
        <taxon>Pseudomonadati</taxon>
        <taxon>Thermomicrobiota</taxon>
        <taxon>Thermomicrobia</taxon>
        <taxon>Thermomicrobiales</taxon>
        <taxon>environmental samples</taxon>
    </lineage>
</organism>
<dbReference type="CDD" id="cd16321">
    <property type="entry name" value="MraZ_C"/>
    <property type="match status" value="1"/>
</dbReference>
<protein>
    <recommendedName>
        <fullName evidence="1 7">Transcriptional regulator MraZ</fullName>
    </recommendedName>
</protein>
<evidence type="ECO:0000256" key="1">
    <source>
        <dbReference type="ARBA" id="ARBA00013860"/>
    </source>
</evidence>
<evidence type="ECO:0000256" key="6">
    <source>
        <dbReference type="ARBA" id="ARBA00023163"/>
    </source>
</evidence>
<dbReference type="PANTHER" id="PTHR34701">
    <property type="entry name" value="TRANSCRIPTIONAL REGULATOR MRAZ"/>
    <property type="match status" value="1"/>
</dbReference>
<keyword evidence="4 7" id="KW-0805">Transcription regulation</keyword>
<dbReference type="GO" id="GO:0009295">
    <property type="term" value="C:nucleoid"/>
    <property type="evidence" value="ECO:0007669"/>
    <property type="project" value="UniProtKB-SubCell"/>
</dbReference>
<evidence type="ECO:0000256" key="5">
    <source>
        <dbReference type="ARBA" id="ARBA00023125"/>
    </source>
</evidence>
<dbReference type="Gene3D" id="3.40.1550.20">
    <property type="entry name" value="Transcriptional regulator MraZ domain"/>
    <property type="match status" value="1"/>
</dbReference>
<sequence length="142" mass="15920">MFLGRHEHNLDDKGRLAIPSRFRESLRDGVVLTRGIDRCIAAYPRPAWDILATRVNGLSMTDPHARQFRRMVFAEAVDLKLDSQGRVLVPASLREYGEIEREAIIIGVHASIEIWSPDRWSAVDAALASDGDEIAARLAEML</sequence>
<keyword evidence="2 7" id="KW-0963">Cytoplasm</keyword>
<dbReference type="Pfam" id="PF02381">
    <property type="entry name" value="MraZ"/>
    <property type="match status" value="2"/>
</dbReference>
<dbReference type="PROSITE" id="PS51740">
    <property type="entry name" value="SPOVT_ABRB"/>
    <property type="match status" value="2"/>
</dbReference>
<dbReference type="GO" id="GO:2000143">
    <property type="term" value="P:negative regulation of DNA-templated transcription initiation"/>
    <property type="evidence" value="ECO:0007669"/>
    <property type="project" value="TreeGrafter"/>
</dbReference>
<reference evidence="9" key="1">
    <citation type="submission" date="2020-02" db="EMBL/GenBank/DDBJ databases">
        <authorList>
            <person name="Meier V. D."/>
        </authorList>
    </citation>
    <scope>NUCLEOTIDE SEQUENCE</scope>
    <source>
        <strain evidence="9">AVDCRST_MAG43</strain>
    </source>
</reference>
<dbReference type="GO" id="GO:0051301">
    <property type="term" value="P:cell division"/>
    <property type="evidence" value="ECO:0007669"/>
    <property type="project" value="UniProtKB-KW"/>
</dbReference>
<keyword evidence="9" id="KW-0132">Cell division</keyword>
<comment type="subunit">
    <text evidence="7">Forms oligomers.</text>
</comment>
<dbReference type="EMBL" id="CADCWI010000056">
    <property type="protein sequence ID" value="CAA9551301.1"/>
    <property type="molecule type" value="Genomic_DNA"/>
</dbReference>
<feature type="domain" description="SpoVT-AbrB" evidence="8">
    <location>
        <begin position="5"/>
        <end position="47"/>
    </location>
</feature>
<comment type="subcellular location">
    <subcellularLocation>
        <location evidence="7">Cytoplasm</location>
        <location evidence="7">Nucleoid</location>
    </subcellularLocation>
</comment>
<evidence type="ECO:0000256" key="3">
    <source>
        <dbReference type="ARBA" id="ARBA00022737"/>
    </source>
</evidence>
<gene>
    <name evidence="7" type="primary">mraZ</name>
    <name evidence="9" type="ORF">AVDCRST_MAG43-1074</name>
</gene>